<evidence type="ECO:0000313" key="3">
    <source>
        <dbReference type="Proteomes" id="UP001266305"/>
    </source>
</evidence>
<reference evidence="2 3" key="1">
    <citation type="submission" date="2023-05" db="EMBL/GenBank/DDBJ databases">
        <title>B98-5 Cell Line De Novo Hybrid Assembly: An Optical Mapping Approach.</title>
        <authorList>
            <person name="Kananen K."/>
            <person name="Auerbach J.A."/>
            <person name="Kautto E."/>
            <person name="Blachly J.S."/>
        </authorList>
    </citation>
    <scope>NUCLEOTIDE SEQUENCE [LARGE SCALE GENOMIC DNA]</scope>
    <source>
        <strain evidence="2">B95-8</strain>
        <tissue evidence="2">Cell line</tissue>
    </source>
</reference>
<evidence type="ECO:0000313" key="2">
    <source>
        <dbReference type="EMBL" id="KAK2104261.1"/>
    </source>
</evidence>
<keyword evidence="3" id="KW-1185">Reference proteome</keyword>
<feature type="region of interest" description="Disordered" evidence="1">
    <location>
        <begin position="57"/>
        <end position="125"/>
    </location>
</feature>
<feature type="compositionally biased region" description="Pro residues" evidence="1">
    <location>
        <begin position="97"/>
        <end position="107"/>
    </location>
</feature>
<evidence type="ECO:0000256" key="1">
    <source>
        <dbReference type="SAM" id="MobiDB-lite"/>
    </source>
</evidence>
<name>A0ABQ9V4H4_SAGOE</name>
<dbReference type="EMBL" id="JASSZA010000008">
    <property type="protein sequence ID" value="KAK2104261.1"/>
    <property type="molecule type" value="Genomic_DNA"/>
</dbReference>
<proteinExistence type="predicted"/>
<organism evidence="2 3">
    <name type="scientific">Saguinus oedipus</name>
    <name type="common">Cotton-top tamarin</name>
    <name type="synonym">Oedipomidas oedipus</name>
    <dbReference type="NCBI Taxonomy" id="9490"/>
    <lineage>
        <taxon>Eukaryota</taxon>
        <taxon>Metazoa</taxon>
        <taxon>Chordata</taxon>
        <taxon>Craniata</taxon>
        <taxon>Vertebrata</taxon>
        <taxon>Euteleostomi</taxon>
        <taxon>Mammalia</taxon>
        <taxon>Eutheria</taxon>
        <taxon>Euarchontoglires</taxon>
        <taxon>Primates</taxon>
        <taxon>Haplorrhini</taxon>
        <taxon>Platyrrhini</taxon>
        <taxon>Cebidae</taxon>
        <taxon>Callitrichinae</taxon>
        <taxon>Saguinus</taxon>
    </lineage>
</organism>
<comment type="caution">
    <text evidence="2">The sequence shown here is derived from an EMBL/GenBank/DDBJ whole genome shotgun (WGS) entry which is preliminary data.</text>
</comment>
<protein>
    <submittedName>
        <fullName evidence="2">Uncharacterized protein</fullName>
    </submittedName>
</protein>
<dbReference type="Proteomes" id="UP001266305">
    <property type="component" value="Unassembled WGS sequence"/>
</dbReference>
<gene>
    <name evidence="2" type="ORF">P7K49_018117</name>
</gene>
<feature type="region of interest" description="Disordered" evidence="1">
    <location>
        <begin position="1"/>
        <end position="39"/>
    </location>
</feature>
<feature type="compositionally biased region" description="Polar residues" evidence="1">
    <location>
        <begin position="1"/>
        <end position="10"/>
    </location>
</feature>
<sequence>MKTGKNSVANKSRRSGGGAGAQALGRWRQRGPRAAAAHQVRAVPGCAFFRVEPKPLQVVPSPRTSGKEALAAVNPSVGVRRSQRSGAPGAPRGRSRPPGPSRPPRPQAAPKSGCEGVPEGLATLG</sequence>
<accession>A0ABQ9V4H4</accession>